<dbReference type="CDD" id="cd17323">
    <property type="entry name" value="MFS_Tpo1_MDR_like"/>
    <property type="match status" value="1"/>
</dbReference>
<feature type="transmembrane region" description="Helical" evidence="7">
    <location>
        <begin position="357"/>
        <end position="375"/>
    </location>
</feature>
<evidence type="ECO:0000256" key="5">
    <source>
        <dbReference type="ARBA" id="ARBA00023136"/>
    </source>
</evidence>
<feature type="transmembrane region" description="Helical" evidence="7">
    <location>
        <begin position="492"/>
        <end position="514"/>
    </location>
</feature>
<evidence type="ECO:0000259" key="8">
    <source>
        <dbReference type="PROSITE" id="PS50850"/>
    </source>
</evidence>
<dbReference type="InterPro" id="IPR020846">
    <property type="entry name" value="MFS_dom"/>
</dbReference>
<evidence type="ECO:0000256" key="1">
    <source>
        <dbReference type="ARBA" id="ARBA00004141"/>
    </source>
</evidence>
<feature type="domain" description="Major facilitator superfamily (MFS) profile" evidence="8">
    <location>
        <begin position="88"/>
        <end position="515"/>
    </location>
</feature>
<feature type="region of interest" description="Disordered" evidence="6">
    <location>
        <begin position="1"/>
        <end position="76"/>
    </location>
</feature>
<dbReference type="STRING" id="1081109.A0A168CHR5"/>
<dbReference type="EMBL" id="AZGY01000007">
    <property type="protein sequence ID" value="KZZ96618.1"/>
    <property type="molecule type" value="Genomic_DNA"/>
</dbReference>
<name>A0A168CHR5_9HYPO</name>
<sequence>MGEPDPAAGGPPPDGLRSNKIDMSPSTSPQGVGAEAARQEGTSAGAGAGAADSPTPASSSDVGKADVQPQKPTPPVYCALSPARRRFILAIVTAAGMVGPLSGAIYLPVLPLLEREFNVGSTSINATVSVFMVTFAIAPLFWSSFADYGGRRPLYIISLSIFILSNILLAAVPKNYGSLLFLRIVHAFGSAAVVSMGAGTVADTTEPKKRGSAMSIFLLGPQCGPVFGPILGSALAGQLSWRWIPGFLAISCFVLWLVIIFMLPETLRYRVGNGSLYSGKSWILFPPKLASELAPEPERGPKPPKPTLMGYWRLFSYPPIGIVSVNTAILYSTYFAMVVALPHALEDVYHWSTTEIGVGYLAIGLALMIGSLVGGRVSDWRRKRKVASLAPDGKVPPENRLNDQIWGVLLCVAGTVMYGWFVDKQLHVASVIVATFLTGFGMSWVFVATTAFLGEAVPLQAAGAFALGNMLRNPGAAIAAVVYPPLVRRMGVGWFFTGFALLDLFVVGGAVMVLRKYGPHWREKKAAAAAAAASGPRK</sequence>
<dbReference type="PROSITE" id="PS50850">
    <property type="entry name" value="MFS"/>
    <property type="match status" value="1"/>
</dbReference>
<feature type="transmembrane region" description="Helical" evidence="7">
    <location>
        <begin position="184"/>
        <end position="202"/>
    </location>
</feature>
<dbReference type="SUPFAM" id="SSF103473">
    <property type="entry name" value="MFS general substrate transporter"/>
    <property type="match status" value="1"/>
</dbReference>
<dbReference type="OrthoDB" id="3936150at2759"/>
<keyword evidence="4 7" id="KW-1133">Transmembrane helix</keyword>
<feature type="transmembrane region" description="Helical" evidence="7">
    <location>
        <begin position="314"/>
        <end position="337"/>
    </location>
</feature>
<gene>
    <name evidence="9" type="ORF">AAL_03847</name>
</gene>
<dbReference type="Pfam" id="PF07690">
    <property type="entry name" value="MFS_1"/>
    <property type="match status" value="1"/>
</dbReference>
<dbReference type="Gene3D" id="1.20.1250.20">
    <property type="entry name" value="MFS general substrate transporter like domains"/>
    <property type="match status" value="1"/>
</dbReference>
<dbReference type="InterPro" id="IPR011701">
    <property type="entry name" value="MFS"/>
</dbReference>
<comment type="subcellular location">
    <subcellularLocation>
        <location evidence="1">Membrane</location>
        <topology evidence="1">Multi-pass membrane protein</topology>
    </subcellularLocation>
</comment>
<dbReference type="PANTHER" id="PTHR23502:SF21">
    <property type="entry name" value="DITYROSINE TRANSPORTER 1"/>
    <property type="match status" value="1"/>
</dbReference>
<protein>
    <submittedName>
        <fullName evidence="9">MFS transporter</fullName>
    </submittedName>
</protein>
<evidence type="ECO:0000256" key="3">
    <source>
        <dbReference type="ARBA" id="ARBA00022692"/>
    </source>
</evidence>
<evidence type="ECO:0000256" key="6">
    <source>
        <dbReference type="SAM" id="MobiDB-lite"/>
    </source>
</evidence>
<dbReference type="FunFam" id="1.20.1250.20:FF:000172">
    <property type="entry name" value="MFS multidrug resistance transporter"/>
    <property type="match status" value="1"/>
</dbReference>
<feature type="transmembrane region" description="Helical" evidence="7">
    <location>
        <begin position="87"/>
        <end position="110"/>
    </location>
</feature>
<dbReference type="GO" id="GO:0005275">
    <property type="term" value="F:amine transmembrane transporter activity"/>
    <property type="evidence" value="ECO:0007669"/>
    <property type="project" value="TreeGrafter"/>
</dbReference>
<reference evidence="9 10" key="1">
    <citation type="journal article" date="2016" name="Genome Biol. Evol.">
        <title>Divergent and convergent evolution of fungal pathogenicity.</title>
        <authorList>
            <person name="Shang Y."/>
            <person name="Xiao G."/>
            <person name="Zheng P."/>
            <person name="Cen K."/>
            <person name="Zhan S."/>
            <person name="Wang C."/>
        </authorList>
    </citation>
    <scope>NUCLEOTIDE SEQUENCE [LARGE SCALE GENOMIC DNA]</scope>
    <source>
        <strain evidence="9 10">RCEF 2490</strain>
    </source>
</reference>
<dbReference type="InterPro" id="IPR036259">
    <property type="entry name" value="MFS_trans_sf"/>
</dbReference>
<evidence type="ECO:0000256" key="4">
    <source>
        <dbReference type="ARBA" id="ARBA00022989"/>
    </source>
</evidence>
<feature type="transmembrane region" description="Helical" evidence="7">
    <location>
        <begin position="122"/>
        <end position="142"/>
    </location>
</feature>
<evidence type="ECO:0000256" key="2">
    <source>
        <dbReference type="ARBA" id="ARBA00022448"/>
    </source>
</evidence>
<accession>A0A168CHR5</accession>
<keyword evidence="10" id="KW-1185">Reference proteome</keyword>
<keyword evidence="3 7" id="KW-0812">Transmembrane</keyword>
<feature type="transmembrane region" description="Helical" evidence="7">
    <location>
        <begin position="154"/>
        <end position="172"/>
    </location>
</feature>
<proteinExistence type="predicted"/>
<feature type="transmembrane region" description="Helical" evidence="7">
    <location>
        <begin position="405"/>
        <end position="422"/>
    </location>
</feature>
<comment type="caution">
    <text evidence="9">The sequence shown here is derived from an EMBL/GenBank/DDBJ whole genome shotgun (WGS) entry which is preliminary data.</text>
</comment>
<evidence type="ECO:0000313" key="10">
    <source>
        <dbReference type="Proteomes" id="UP000078544"/>
    </source>
</evidence>
<feature type="transmembrane region" description="Helical" evidence="7">
    <location>
        <begin position="428"/>
        <end position="453"/>
    </location>
</feature>
<dbReference type="GO" id="GO:0005886">
    <property type="term" value="C:plasma membrane"/>
    <property type="evidence" value="ECO:0007669"/>
    <property type="project" value="TreeGrafter"/>
</dbReference>
<evidence type="ECO:0000256" key="7">
    <source>
        <dbReference type="SAM" id="Phobius"/>
    </source>
</evidence>
<keyword evidence="2" id="KW-0813">Transport</keyword>
<feature type="transmembrane region" description="Helical" evidence="7">
    <location>
        <begin position="465"/>
        <end position="486"/>
    </location>
</feature>
<dbReference type="PANTHER" id="PTHR23502">
    <property type="entry name" value="MAJOR FACILITATOR SUPERFAMILY"/>
    <property type="match status" value="1"/>
</dbReference>
<feature type="transmembrane region" description="Helical" evidence="7">
    <location>
        <begin position="214"/>
        <end position="237"/>
    </location>
</feature>
<organism evidence="9 10">
    <name type="scientific">Moelleriella libera RCEF 2490</name>
    <dbReference type="NCBI Taxonomy" id="1081109"/>
    <lineage>
        <taxon>Eukaryota</taxon>
        <taxon>Fungi</taxon>
        <taxon>Dikarya</taxon>
        <taxon>Ascomycota</taxon>
        <taxon>Pezizomycotina</taxon>
        <taxon>Sordariomycetes</taxon>
        <taxon>Hypocreomycetidae</taxon>
        <taxon>Hypocreales</taxon>
        <taxon>Clavicipitaceae</taxon>
        <taxon>Moelleriella</taxon>
    </lineage>
</organism>
<feature type="compositionally biased region" description="Low complexity" evidence="6">
    <location>
        <begin position="41"/>
        <end position="61"/>
    </location>
</feature>
<keyword evidence="5 7" id="KW-0472">Membrane</keyword>
<feature type="transmembrane region" description="Helical" evidence="7">
    <location>
        <begin position="243"/>
        <end position="263"/>
    </location>
</feature>
<evidence type="ECO:0000313" key="9">
    <source>
        <dbReference type="EMBL" id="KZZ96618.1"/>
    </source>
</evidence>
<dbReference type="AlphaFoldDB" id="A0A168CHR5"/>
<dbReference type="Proteomes" id="UP000078544">
    <property type="component" value="Unassembled WGS sequence"/>
</dbReference>